<dbReference type="Gene3D" id="3.40.190.290">
    <property type="match status" value="1"/>
</dbReference>
<keyword evidence="8" id="KW-1185">Reference proteome</keyword>
<evidence type="ECO:0000313" key="7">
    <source>
        <dbReference type="EMBL" id="MFC3849595.1"/>
    </source>
</evidence>
<gene>
    <name evidence="7" type="ORF">ACFORJ_05395</name>
</gene>
<dbReference type="InterPro" id="IPR000847">
    <property type="entry name" value="LysR_HTH_N"/>
</dbReference>
<name>A0ABV7ZN44_9CORY</name>
<feature type="region of interest" description="Disordered" evidence="5">
    <location>
        <begin position="181"/>
        <end position="200"/>
    </location>
</feature>
<dbReference type="SUPFAM" id="SSF46785">
    <property type="entry name" value="Winged helix' DNA-binding domain"/>
    <property type="match status" value="1"/>
</dbReference>
<dbReference type="InterPro" id="IPR005119">
    <property type="entry name" value="LysR_subst-bd"/>
</dbReference>
<dbReference type="InterPro" id="IPR036388">
    <property type="entry name" value="WH-like_DNA-bd_sf"/>
</dbReference>
<dbReference type="PANTHER" id="PTHR30126:SF39">
    <property type="entry name" value="HTH-TYPE TRANSCRIPTIONAL REGULATOR CYSL"/>
    <property type="match status" value="1"/>
</dbReference>
<keyword evidence="2" id="KW-0805">Transcription regulation</keyword>
<feature type="domain" description="HTH lysR-type" evidence="6">
    <location>
        <begin position="5"/>
        <end position="62"/>
    </location>
</feature>
<sequence length="311" mass="32451">MARPLHLTALRLLAAIDELGGLGAAARAMGMAQPNASRTIASFERELGADLIERGPRGSAPTPLGRSVLAAAAPLFDAVDAFHHDIGLLTADESAPLRVSASMTVAEHLMPGWLATYRGRHPGADVGLRVRNSERVFDEVVAGTCDIGFVETPLARKDLHGTVVADDHLVIVVSPDHPWAKRGRHAADHEPGPGGRDHGPVTAEELAATPLALREPGSGTRAFYDRALAPWHPVPPAVELGSNAAVAATVRAGGEPGVLSELAVADALSRGDLVAVDVDPRLDLSRSIRAVWRGTGGPGRVARELIDIAAS</sequence>
<reference evidence="8" key="1">
    <citation type="journal article" date="2019" name="Int. J. Syst. Evol. Microbiol.">
        <title>The Global Catalogue of Microorganisms (GCM) 10K type strain sequencing project: providing services to taxonomists for standard genome sequencing and annotation.</title>
        <authorList>
            <consortium name="The Broad Institute Genomics Platform"/>
            <consortium name="The Broad Institute Genome Sequencing Center for Infectious Disease"/>
            <person name="Wu L."/>
            <person name="Ma J."/>
        </authorList>
    </citation>
    <scope>NUCLEOTIDE SEQUENCE [LARGE SCALE GENOMIC DNA]</scope>
    <source>
        <strain evidence="8">CCUG 53252</strain>
    </source>
</reference>
<dbReference type="InterPro" id="IPR036390">
    <property type="entry name" value="WH_DNA-bd_sf"/>
</dbReference>
<evidence type="ECO:0000256" key="5">
    <source>
        <dbReference type="SAM" id="MobiDB-lite"/>
    </source>
</evidence>
<keyword evidence="3" id="KW-0238">DNA-binding</keyword>
<evidence type="ECO:0000256" key="1">
    <source>
        <dbReference type="ARBA" id="ARBA00009437"/>
    </source>
</evidence>
<evidence type="ECO:0000259" key="6">
    <source>
        <dbReference type="PROSITE" id="PS50931"/>
    </source>
</evidence>
<dbReference type="RefSeq" id="WP_048744289.1">
    <property type="nucleotide sequence ID" value="NZ_CP047211.1"/>
</dbReference>
<proteinExistence type="inferred from homology"/>
<dbReference type="SUPFAM" id="SSF53850">
    <property type="entry name" value="Periplasmic binding protein-like II"/>
    <property type="match status" value="1"/>
</dbReference>
<dbReference type="Pfam" id="PF03466">
    <property type="entry name" value="LysR_substrate"/>
    <property type="match status" value="1"/>
</dbReference>
<dbReference type="EMBL" id="JBHRZN010000002">
    <property type="protein sequence ID" value="MFC3849595.1"/>
    <property type="molecule type" value="Genomic_DNA"/>
</dbReference>
<dbReference type="PROSITE" id="PS50931">
    <property type="entry name" value="HTH_LYSR"/>
    <property type="match status" value="1"/>
</dbReference>
<protein>
    <submittedName>
        <fullName evidence="7">LysR substrate-binding domain-containing protein</fullName>
    </submittedName>
</protein>
<keyword evidence="4" id="KW-0804">Transcription</keyword>
<dbReference type="Gene3D" id="1.10.10.10">
    <property type="entry name" value="Winged helix-like DNA-binding domain superfamily/Winged helix DNA-binding domain"/>
    <property type="match status" value="1"/>
</dbReference>
<organism evidence="7 8">
    <name type="scientific">Corynebacterium hansenii</name>
    <dbReference type="NCBI Taxonomy" id="394964"/>
    <lineage>
        <taxon>Bacteria</taxon>
        <taxon>Bacillati</taxon>
        <taxon>Actinomycetota</taxon>
        <taxon>Actinomycetes</taxon>
        <taxon>Mycobacteriales</taxon>
        <taxon>Corynebacteriaceae</taxon>
        <taxon>Corynebacterium</taxon>
    </lineage>
</organism>
<evidence type="ECO:0000256" key="2">
    <source>
        <dbReference type="ARBA" id="ARBA00023015"/>
    </source>
</evidence>
<evidence type="ECO:0000256" key="3">
    <source>
        <dbReference type="ARBA" id="ARBA00023125"/>
    </source>
</evidence>
<comment type="caution">
    <text evidence="7">The sequence shown here is derived from an EMBL/GenBank/DDBJ whole genome shotgun (WGS) entry which is preliminary data.</text>
</comment>
<dbReference type="Proteomes" id="UP001595751">
    <property type="component" value="Unassembled WGS sequence"/>
</dbReference>
<dbReference type="Pfam" id="PF00126">
    <property type="entry name" value="HTH_1"/>
    <property type="match status" value="1"/>
</dbReference>
<evidence type="ECO:0000313" key="8">
    <source>
        <dbReference type="Proteomes" id="UP001595751"/>
    </source>
</evidence>
<accession>A0ABV7ZN44</accession>
<dbReference type="PANTHER" id="PTHR30126">
    <property type="entry name" value="HTH-TYPE TRANSCRIPTIONAL REGULATOR"/>
    <property type="match status" value="1"/>
</dbReference>
<feature type="compositionally biased region" description="Basic and acidic residues" evidence="5">
    <location>
        <begin position="185"/>
        <end position="199"/>
    </location>
</feature>
<comment type="similarity">
    <text evidence="1">Belongs to the LysR transcriptional regulatory family.</text>
</comment>
<evidence type="ECO:0000256" key="4">
    <source>
        <dbReference type="ARBA" id="ARBA00023163"/>
    </source>
</evidence>